<feature type="signal peptide" evidence="5">
    <location>
        <begin position="1"/>
        <end position="21"/>
    </location>
</feature>
<evidence type="ECO:0000256" key="5">
    <source>
        <dbReference type="SAM" id="SignalP"/>
    </source>
</evidence>
<reference evidence="6 7" key="2">
    <citation type="journal article" date="2010" name="Nucleic Acids Res.">
        <title>BeetleBase in 2010: revisions to provide comprehensive genomic information for Tribolium castaneum.</title>
        <authorList>
            <person name="Kim H.S."/>
            <person name="Murphy T."/>
            <person name="Xia J."/>
            <person name="Caragea D."/>
            <person name="Park Y."/>
            <person name="Beeman R.W."/>
            <person name="Lorenzen M.D."/>
            <person name="Butcher S."/>
            <person name="Manak J.R."/>
            <person name="Brown S.J."/>
        </authorList>
    </citation>
    <scope>GENOME REANNOTATION</scope>
    <source>
        <strain evidence="6 7">Georgia GA2</strain>
    </source>
</reference>
<feature type="compositionally biased region" description="Basic and acidic residues" evidence="3">
    <location>
        <begin position="213"/>
        <end position="225"/>
    </location>
</feature>
<dbReference type="GO" id="GO:0009306">
    <property type="term" value="P:protein secretion"/>
    <property type="evidence" value="ECO:0000318"/>
    <property type="project" value="GO_Central"/>
</dbReference>
<feature type="region of interest" description="Disordered" evidence="3">
    <location>
        <begin position="505"/>
        <end position="560"/>
    </location>
</feature>
<feature type="region of interest" description="Disordered" evidence="3">
    <location>
        <begin position="110"/>
        <end position="402"/>
    </location>
</feature>
<feature type="compositionally biased region" description="Pro residues" evidence="3">
    <location>
        <begin position="1138"/>
        <end position="1174"/>
    </location>
</feature>
<accession>A0A139WC84</accession>
<dbReference type="GO" id="GO:0005789">
    <property type="term" value="C:endoplasmic reticulum membrane"/>
    <property type="evidence" value="ECO:0000318"/>
    <property type="project" value="GO_Central"/>
</dbReference>
<feature type="compositionally biased region" description="Polar residues" evidence="3">
    <location>
        <begin position="197"/>
        <end position="209"/>
    </location>
</feature>
<feature type="transmembrane region" description="Helical" evidence="4">
    <location>
        <begin position="652"/>
        <end position="673"/>
    </location>
</feature>
<gene>
    <name evidence="6" type="primary">AUGUSTUS-3.0.2_34296</name>
    <name evidence="6" type="ORF">TcasGA2_TC034296</name>
</gene>
<dbReference type="PANTHER" id="PTHR23158">
    <property type="entry name" value="MELANOMA INHIBITORY ACTIVITY-RELATED"/>
    <property type="match status" value="1"/>
</dbReference>
<feature type="coiled-coil region" evidence="2">
    <location>
        <begin position="686"/>
        <end position="984"/>
    </location>
</feature>
<feature type="compositionally biased region" description="Low complexity" evidence="3">
    <location>
        <begin position="1194"/>
        <end position="1206"/>
    </location>
</feature>
<dbReference type="InterPro" id="IPR036028">
    <property type="entry name" value="SH3-like_dom_sf"/>
</dbReference>
<keyword evidence="5" id="KW-0732">Signal</keyword>
<evidence type="ECO:0000256" key="4">
    <source>
        <dbReference type="SAM" id="Phobius"/>
    </source>
</evidence>
<keyword evidence="4" id="KW-0472">Membrane</keyword>
<feature type="compositionally biased region" description="Basic and acidic residues" evidence="3">
    <location>
        <begin position="288"/>
        <end position="304"/>
    </location>
</feature>
<dbReference type="STRING" id="7070.A0A139WC84"/>
<dbReference type="AlphaFoldDB" id="A0A139WC84"/>
<dbReference type="eggNOG" id="ENOG502QU27">
    <property type="taxonomic scope" value="Eukaryota"/>
</dbReference>
<sequence length="1276" mass="144048">MNRFKLLFFVIIKISLYRVEAQISDKRLCVDEECKVPISLAKTLLRYSSPDSRILSFAPNVDITIYSKSAGSREDLWGGEINGKRGYVPKHMVRETKVLQKPTLLVDTEFSNETDSKEVPSQVEPNKVQEPYEVVDGTTIYLNPQDDISPSSTESPIQSTLVPSQDDSSKFIGRTILSNEPLQPEAGQKESPKNEVNVESTNQGNNLSESIEEQAKSEEVSKEQIEIQTDPVPISEENLSQKEAPSSADENEESEEDDAEIDIDDENDDEDDEDEENVSTPETVVPAEIKENVSSENVEQKEEIQLGAESGSKMPESEPPEVVTESKTEIVEPKTIVASIEEEKHDSKAEENLESLKEETVPNTEAPTLAPNEPLALTEEEKNVPGAEENLESPKKEVIPPGIEATTLSPEIEVPQPFDDSIVDVTPNPVEPVPEEPKISMDGIPTLPPFGLFGSPNPEPVQNAEVAPEPEKTDLGLNTPLEETQKELQFQKLEEIPVQNIEEKIEETQPQNSEEPIEVTPQSIEEKMPQNSEEKIEEIRPQTSEETIEEIPQNSEEKIDEVTENSQVEENDNPGFFSGILAFMGLGSQENTEEERIMEQFIPSEEHMPSDDVISKVREESFCESGSCPKNELSDDAMEAFGFDLFNFNSNILLYLVTTAISVIIFLFGYIALDKSKREGPLIAKINSLEKELLIIIKENQILQEKLSTDSGYETNDRVPSEVVENLKQDLLAVTNVKNALEEQVQSLEKELENSTEVGMELNRMLTEILSSEGGSDVLKANVENLQRQLVEQQATINSVNETLAVTNTENHELRLELELSNKKVLDLQAELDKLLLNILKIEEEKDTQQSTLENEIANYRQKFEQVSNKLKLMENDHSLEIKQLRNQLDQTERKLELKTKEYDQLKDTLKQVKSLKNNESTLRDLLEVTDIKAELEVLKSENERFSQKLRQEQDLKSTFEKKAQSAEDELRVLREKYDETDKLRVESQTKLEVLSNYFKDREAQWQKEISKHEALWAEKEGEASSTSERIKFMQEQLQNYKAQTESLKQEIMSQEIELKSQISVLEKKAHENWVSARQAERKLEEAKQEAAQLRHRLTLQERDKRLQSPLEQNGDIPESPASPPLLFGTRDHITKSPPLPGLPPFLPPPPGVPFMPPPLPGVPPFIPPPPPNMFPGDHRPPPLGRMSSPPLNSRYSPSSRGYSPYDRNSSSPSDSEYGTSPPHRRYSPFRGDDRRDYKRPPPGRTNGRSMMKGGSSGSGHSNESLEKINRQQSKV</sequence>
<feature type="region of interest" description="Disordered" evidence="3">
    <location>
        <begin position="418"/>
        <end position="477"/>
    </location>
</feature>
<dbReference type="GO" id="GO:0035459">
    <property type="term" value="P:vesicle cargo loading"/>
    <property type="evidence" value="ECO:0000318"/>
    <property type="project" value="GO_Central"/>
</dbReference>
<dbReference type="InterPro" id="IPR051500">
    <property type="entry name" value="cTAGE_MIA/OTOR"/>
</dbReference>
<feature type="compositionally biased region" description="Basic and acidic residues" evidence="3">
    <location>
        <begin position="524"/>
        <end position="540"/>
    </location>
</feature>
<keyword evidence="7" id="KW-1185">Reference proteome</keyword>
<evidence type="ECO:0000313" key="7">
    <source>
        <dbReference type="Proteomes" id="UP000007266"/>
    </source>
</evidence>
<evidence type="ECO:0000256" key="3">
    <source>
        <dbReference type="SAM" id="MobiDB-lite"/>
    </source>
</evidence>
<dbReference type="GO" id="GO:0070971">
    <property type="term" value="C:endoplasmic reticulum exit site"/>
    <property type="evidence" value="ECO:0000318"/>
    <property type="project" value="GO_Central"/>
</dbReference>
<organism evidence="6 7">
    <name type="scientific">Tribolium castaneum</name>
    <name type="common">Red flour beetle</name>
    <dbReference type="NCBI Taxonomy" id="7070"/>
    <lineage>
        <taxon>Eukaryota</taxon>
        <taxon>Metazoa</taxon>
        <taxon>Ecdysozoa</taxon>
        <taxon>Arthropoda</taxon>
        <taxon>Hexapoda</taxon>
        <taxon>Insecta</taxon>
        <taxon>Pterygota</taxon>
        <taxon>Neoptera</taxon>
        <taxon>Endopterygota</taxon>
        <taxon>Coleoptera</taxon>
        <taxon>Polyphaga</taxon>
        <taxon>Cucujiformia</taxon>
        <taxon>Tenebrionidae</taxon>
        <taxon>Tenebrionidae incertae sedis</taxon>
        <taxon>Tribolium</taxon>
    </lineage>
</organism>
<keyword evidence="4" id="KW-0812">Transmembrane</keyword>
<feature type="compositionally biased region" description="Low complexity" evidence="3">
    <location>
        <begin position="1248"/>
        <end position="1262"/>
    </location>
</feature>
<dbReference type="Gene3D" id="2.30.30.40">
    <property type="entry name" value="SH3 Domains"/>
    <property type="match status" value="1"/>
</dbReference>
<dbReference type="FunCoup" id="A0A139WC84">
    <property type="interactions" value="313"/>
</dbReference>
<name>A0A139WC84_TRICA</name>
<dbReference type="SUPFAM" id="SSF50044">
    <property type="entry name" value="SH3-domain"/>
    <property type="match status" value="1"/>
</dbReference>
<dbReference type="PANTHER" id="PTHR23158:SF33">
    <property type="entry name" value="TRANSPORT AND GOLGI ORGANIZATION PROTEIN 1"/>
    <property type="match status" value="1"/>
</dbReference>
<dbReference type="InParanoid" id="A0A139WC84"/>
<dbReference type="GO" id="GO:0006888">
    <property type="term" value="P:endoplasmic reticulum to Golgi vesicle-mediated transport"/>
    <property type="evidence" value="ECO:0000318"/>
    <property type="project" value="GO_Central"/>
</dbReference>
<proteinExistence type="predicted"/>
<evidence type="ECO:0000256" key="2">
    <source>
        <dbReference type="SAM" id="Coils"/>
    </source>
</evidence>
<keyword evidence="1 2" id="KW-0175">Coiled coil</keyword>
<feature type="compositionally biased region" description="Polar residues" evidence="3">
    <location>
        <begin position="140"/>
        <end position="166"/>
    </location>
</feature>
<evidence type="ECO:0000313" key="6">
    <source>
        <dbReference type="EMBL" id="KYB25514.1"/>
    </source>
</evidence>
<feature type="compositionally biased region" description="Acidic residues" evidence="3">
    <location>
        <begin position="249"/>
        <end position="277"/>
    </location>
</feature>
<feature type="region of interest" description="Disordered" evidence="3">
    <location>
        <begin position="1109"/>
        <end position="1276"/>
    </location>
</feature>
<dbReference type="KEGG" id="tca:656875"/>
<dbReference type="OrthoDB" id="6627676at2759"/>
<evidence type="ECO:0008006" key="8">
    <source>
        <dbReference type="Google" id="ProtNLM"/>
    </source>
</evidence>
<feature type="compositionally biased region" description="Basic and acidic residues" evidence="3">
    <location>
        <begin position="341"/>
        <end position="360"/>
    </location>
</feature>
<reference evidence="6 7" key="1">
    <citation type="journal article" date="2008" name="Nature">
        <title>The genome of the model beetle and pest Tribolium castaneum.</title>
        <authorList>
            <consortium name="Tribolium Genome Sequencing Consortium"/>
            <person name="Richards S."/>
            <person name="Gibbs R.A."/>
            <person name="Weinstock G.M."/>
            <person name="Brown S.J."/>
            <person name="Denell R."/>
            <person name="Beeman R.W."/>
            <person name="Gibbs R."/>
            <person name="Beeman R.W."/>
            <person name="Brown S.J."/>
            <person name="Bucher G."/>
            <person name="Friedrich M."/>
            <person name="Grimmelikhuijzen C.J."/>
            <person name="Klingler M."/>
            <person name="Lorenzen M."/>
            <person name="Richards S."/>
            <person name="Roth S."/>
            <person name="Schroder R."/>
            <person name="Tautz D."/>
            <person name="Zdobnov E.M."/>
            <person name="Muzny D."/>
            <person name="Gibbs R.A."/>
            <person name="Weinstock G.M."/>
            <person name="Attaway T."/>
            <person name="Bell S."/>
            <person name="Buhay C.J."/>
            <person name="Chandrabose M.N."/>
            <person name="Chavez D."/>
            <person name="Clerk-Blankenburg K.P."/>
            <person name="Cree A."/>
            <person name="Dao M."/>
            <person name="Davis C."/>
            <person name="Chacko J."/>
            <person name="Dinh H."/>
            <person name="Dugan-Rocha S."/>
            <person name="Fowler G."/>
            <person name="Garner T.T."/>
            <person name="Garnes J."/>
            <person name="Gnirke A."/>
            <person name="Hawes A."/>
            <person name="Hernandez J."/>
            <person name="Hines S."/>
            <person name="Holder M."/>
            <person name="Hume J."/>
            <person name="Jhangiani S.N."/>
            <person name="Joshi V."/>
            <person name="Khan Z.M."/>
            <person name="Jackson L."/>
            <person name="Kovar C."/>
            <person name="Kowis A."/>
            <person name="Lee S."/>
            <person name="Lewis L.R."/>
            <person name="Margolis J."/>
            <person name="Morgan M."/>
            <person name="Nazareth L.V."/>
            <person name="Nguyen N."/>
            <person name="Okwuonu G."/>
            <person name="Parker D."/>
            <person name="Richards S."/>
            <person name="Ruiz S.J."/>
            <person name="Santibanez J."/>
            <person name="Savard J."/>
            <person name="Scherer S.E."/>
            <person name="Schneider B."/>
            <person name="Sodergren E."/>
            <person name="Tautz D."/>
            <person name="Vattahil S."/>
            <person name="Villasana D."/>
            <person name="White C.S."/>
            <person name="Wright R."/>
            <person name="Park Y."/>
            <person name="Beeman R.W."/>
            <person name="Lord J."/>
            <person name="Oppert B."/>
            <person name="Lorenzen M."/>
            <person name="Brown S."/>
            <person name="Wang L."/>
            <person name="Savard J."/>
            <person name="Tautz D."/>
            <person name="Richards S."/>
            <person name="Weinstock G."/>
            <person name="Gibbs R.A."/>
            <person name="Liu Y."/>
            <person name="Worley K."/>
            <person name="Weinstock G."/>
            <person name="Elsik C.G."/>
            <person name="Reese J.T."/>
            <person name="Elhaik E."/>
            <person name="Landan G."/>
            <person name="Graur D."/>
            <person name="Arensburger P."/>
            <person name="Atkinson P."/>
            <person name="Beeman R.W."/>
            <person name="Beidler J."/>
            <person name="Brown S.J."/>
            <person name="Demuth J.P."/>
            <person name="Drury D.W."/>
            <person name="Du Y.Z."/>
            <person name="Fujiwara H."/>
            <person name="Lorenzen M."/>
            <person name="Maselli V."/>
            <person name="Osanai M."/>
            <person name="Park Y."/>
            <person name="Robertson H.M."/>
            <person name="Tu Z."/>
            <person name="Wang J.J."/>
            <person name="Wang S."/>
            <person name="Richards S."/>
            <person name="Song H."/>
            <person name="Zhang L."/>
            <person name="Sodergren E."/>
            <person name="Werner D."/>
            <person name="Stanke M."/>
            <person name="Morgenstern B."/>
            <person name="Solovyev V."/>
            <person name="Kosarev P."/>
            <person name="Brown G."/>
            <person name="Chen H.C."/>
            <person name="Ermolaeva O."/>
            <person name="Hlavina W."/>
            <person name="Kapustin Y."/>
            <person name="Kiryutin B."/>
            <person name="Kitts P."/>
            <person name="Maglott D."/>
            <person name="Pruitt K."/>
            <person name="Sapojnikov V."/>
            <person name="Souvorov A."/>
            <person name="Mackey A.J."/>
            <person name="Waterhouse R.M."/>
            <person name="Wyder S."/>
            <person name="Zdobnov E.M."/>
            <person name="Zdobnov E.M."/>
            <person name="Wyder S."/>
            <person name="Kriventseva E.V."/>
            <person name="Kadowaki T."/>
            <person name="Bork P."/>
            <person name="Aranda M."/>
            <person name="Bao R."/>
            <person name="Beermann A."/>
            <person name="Berns N."/>
            <person name="Bolognesi R."/>
            <person name="Bonneton F."/>
            <person name="Bopp D."/>
            <person name="Brown S.J."/>
            <person name="Bucher G."/>
            <person name="Butts T."/>
            <person name="Chaumot A."/>
            <person name="Denell R.E."/>
            <person name="Ferrier D.E."/>
            <person name="Friedrich M."/>
            <person name="Gordon C.M."/>
            <person name="Jindra M."/>
            <person name="Klingler M."/>
            <person name="Lan Q."/>
            <person name="Lattorff H.M."/>
            <person name="Laudet V."/>
            <person name="von Levetsow C."/>
            <person name="Liu Z."/>
            <person name="Lutz R."/>
            <person name="Lynch J.A."/>
            <person name="da Fonseca R.N."/>
            <person name="Posnien N."/>
            <person name="Reuter R."/>
            <person name="Roth S."/>
            <person name="Savard J."/>
            <person name="Schinko J.B."/>
            <person name="Schmitt C."/>
            <person name="Schoppmeier M."/>
            <person name="Schroder R."/>
            <person name="Shippy T.D."/>
            <person name="Simonnet F."/>
            <person name="Marques-Souza H."/>
            <person name="Tautz D."/>
            <person name="Tomoyasu Y."/>
            <person name="Trauner J."/>
            <person name="Van der Zee M."/>
            <person name="Vervoort M."/>
            <person name="Wittkopp N."/>
            <person name="Wimmer E.A."/>
            <person name="Yang X."/>
            <person name="Jones A.K."/>
            <person name="Sattelle D.B."/>
            <person name="Ebert P.R."/>
            <person name="Nelson D."/>
            <person name="Scott J.G."/>
            <person name="Beeman R.W."/>
            <person name="Muthukrishnan S."/>
            <person name="Kramer K.J."/>
            <person name="Arakane Y."/>
            <person name="Beeman R.W."/>
            <person name="Zhu Q."/>
            <person name="Hogenkamp D."/>
            <person name="Dixit R."/>
            <person name="Oppert B."/>
            <person name="Jiang H."/>
            <person name="Zou Z."/>
            <person name="Marshall J."/>
            <person name="Elpidina E."/>
            <person name="Vinokurov K."/>
            <person name="Oppert C."/>
            <person name="Zou Z."/>
            <person name="Evans J."/>
            <person name="Lu Z."/>
            <person name="Zhao P."/>
            <person name="Sumathipala N."/>
            <person name="Altincicek B."/>
            <person name="Vilcinskas A."/>
            <person name="Williams M."/>
            <person name="Hultmark D."/>
            <person name="Hetru C."/>
            <person name="Jiang H."/>
            <person name="Grimmelikhuijzen C.J."/>
            <person name="Hauser F."/>
            <person name="Cazzamali G."/>
            <person name="Williamson M."/>
            <person name="Park Y."/>
            <person name="Li B."/>
            <person name="Tanaka Y."/>
            <person name="Predel R."/>
            <person name="Neupert S."/>
            <person name="Schachtner J."/>
            <person name="Verleyen P."/>
            <person name="Raible F."/>
            <person name="Bork P."/>
            <person name="Friedrich M."/>
            <person name="Walden K.K."/>
            <person name="Robertson H.M."/>
            <person name="Angeli S."/>
            <person name="Foret S."/>
            <person name="Bucher G."/>
            <person name="Schuetz S."/>
            <person name="Maleszka R."/>
            <person name="Wimmer E.A."/>
            <person name="Beeman R.W."/>
            <person name="Lorenzen M."/>
            <person name="Tomoyasu Y."/>
            <person name="Miller S.C."/>
            <person name="Grossmann D."/>
            <person name="Bucher G."/>
        </authorList>
    </citation>
    <scope>NUCLEOTIDE SEQUENCE [LARGE SCALE GENOMIC DNA]</scope>
    <source>
        <strain evidence="6 7">Georgia GA2</strain>
    </source>
</reference>
<protein>
    <recommendedName>
        <fullName evidence="8">SH3 domain-containing protein</fullName>
    </recommendedName>
</protein>
<evidence type="ECO:0000256" key="1">
    <source>
        <dbReference type="ARBA" id="ARBA00023054"/>
    </source>
</evidence>
<feature type="compositionally biased region" description="Polar residues" evidence="3">
    <location>
        <begin position="1207"/>
        <end position="1219"/>
    </location>
</feature>
<feature type="coiled-coil region" evidence="2">
    <location>
        <begin position="1024"/>
        <end position="1104"/>
    </location>
</feature>
<dbReference type="EMBL" id="KQ971371">
    <property type="protein sequence ID" value="KYB25514.1"/>
    <property type="molecule type" value="Genomic_DNA"/>
</dbReference>
<feature type="compositionally biased region" description="Basic and acidic residues" evidence="3">
    <location>
        <begin position="1231"/>
        <end position="1240"/>
    </location>
</feature>
<feature type="chain" id="PRO_5007299671" description="SH3 domain-containing protein" evidence="5">
    <location>
        <begin position="22"/>
        <end position="1276"/>
    </location>
</feature>
<dbReference type="OMA" id="LHDHKKE"/>
<keyword evidence="4" id="KW-1133">Transmembrane helix</keyword>
<dbReference type="Proteomes" id="UP000007266">
    <property type="component" value="Linkage group 9"/>
</dbReference>